<evidence type="ECO:0000259" key="1">
    <source>
        <dbReference type="PROSITE" id="PS51186"/>
    </source>
</evidence>
<comment type="caution">
    <text evidence="2">The sequence shown here is derived from an EMBL/GenBank/DDBJ whole genome shotgun (WGS) entry which is preliminary data.</text>
</comment>
<dbReference type="CDD" id="cd04301">
    <property type="entry name" value="NAT_SF"/>
    <property type="match status" value="1"/>
</dbReference>
<accession>A0ABU9TVL0</accession>
<dbReference type="InterPro" id="IPR016181">
    <property type="entry name" value="Acyl_CoA_acyltransferase"/>
</dbReference>
<dbReference type="EMBL" id="JBBMRA010000012">
    <property type="protein sequence ID" value="MEM5537192.1"/>
    <property type="molecule type" value="Genomic_DNA"/>
</dbReference>
<dbReference type="InterPro" id="IPR000182">
    <property type="entry name" value="GNAT_dom"/>
</dbReference>
<dbReference type="PROSITE" id="PS51186">
    <property type="entry name" value="GNAT"/>
    <property type="match status" value="1"/>
</dbReference>
<protein>
    <submittedName>
        <fullName evidence="2">GNAT family N-acetyltransferase</fullName>
    </submittedName>
</protein>
<name>A0ABU9TVL0_9GAMM</name>
<proteinExistence type="predicted"/>
<gene>
    <name evidence="2" type="ORF">WNY58_12410</name>
</gene>
<evidence type="ECO:0000313" key="3">
    <source>
        <dbReference type="Proteomes" id="UP001449225"/>
    </source>
</evidence>
<reference evidence="2 3" key="1">
    <citation type="submission" date="2024-03" db="EMBL/GenBank/DDBJ databases">
        <title>Community enrichment and isolation of bacterial strains for fucoidan degradation.</title>
        <authorList>
            <person name="Sichert A."/>
        </authorList>
    </citation>
    <scope>NUCLEOTIDE SEQUENCE [LARGE SCALE GENOMIC DNA]</scope>
    <source>
        <strain evidence="2 3">AS76</strain>
    </source>
</reference>
<evidence type="ECO:0000313" key="2">
    <source>
        <dbReference type="EMBL" id="MEM5537192.1"/>
    </source>
</evidence>
<dbReference type="Pfam" id="PF00583">
    <property type="entry name" value="Acetyltransf_1"/>
    <property type="match status" value="1"/>
</dbReference>
<feature type="domain" description="N-acetyltransferase" evidence="1">
    <location>
        <begin position="9"/>
        <end position="169"/>
    </location>
</feature>
<dbReference type="Gene3D" id="3.40.630.30">
    <property type="match status" value="1"/>
</dbReference>
<sequence length="169" mass="18702">MMNSTSLGIKILSAKEAGWETVYPMWQRLTVELPTYHFAPFGQPLLEEQSVNQKATLQGCLSKEDAEVFIACGDGDTVYGTLSVVRNQQKGYEYPDSAVLFNLWVDPSMRRKKIGTVLVGHAKQWLAAQGVTSVQVGWHPDNSAAALFWCKHGFRQYESIAACVLSGSD</sequence>
<dbReference type="Proteomes" id="UP001449225">
    <property type="component" value="Unassembled WGS sequence"/>
</dbReference>
<keyword evidence="3" id="KW-1185">Reference proteome</keyword>
<organism evidence="2 3">
    <name type="scientific">Neptuniibacter pectenicola</name>
    <dbReference type="NCBI Taxonomy" id="1806669"/>
    <lineage>
        <taxon>Bacteria</taxon>
        <taxon>Pseudomonadati</taxon>
        <taxon>Pseudomonadota</taxon>
        <taxon>Gammaproteobacteria</taxon>
        <taxon>Oceanospirillales</taxon>
        <taxon>Oceanospirillaceae</taxon>
        <taxon>Neptuniibacter</taxon>
    </lineage>
</organism>
<dbReference type="RefSeq" id="WP_339892385.1">
    <property type="nucleotide sequence ID" value="NZ_CAXBCE010000047.1"/>
</dbReference>
<dbReference type="SUPFAM" id="SSF55729">
    <property type="entry name" value="Acyl-CoA N-acyltransferases (Nat)"/>
    <property type="match status" value="1"/>
</dbReference>